<name>A0A5B9MDN9_9BACT</name>
<dbReference type="EMBL" id="CP036264">
    <property type="protein sequence ID" value="QEF98913.1"/>
    <property type="molecule type" value="Genomic_DNA"/>
</dbReference>
<keyword evidence="1 3" id="KW-0378">Hydrolase</keyword>
<dbReference type="PANTHER" id="PTHR43674">
    <property type="entry name" value="NITRILASE C965.09-RELATED"/>
    <property type="match status" value="1"/>
</dbReference>
<organism evidence="3 4">
    <name type="scientific">Stieleria maiorica</name>
    <dbReference type="NCBI Taxonomy" id="2795974"/>
    <lineage>
        <taxon>Bacteria</taxon>
        <taxon>Pseudomonadati</taxon>
        <taxon>Planctomycetota</taxon>
        <taxon>Planctomycetia</taxon>
        <taxon>Pirellulales</taxon>
        <taxon>Pirellulaceae</taxon>
        <taxon>Stieleria</taxon>
    </lineage>
</organism>
<proteinExistence type="predicted"/>
<dbReference type="CDD" id="cd07197">
    <property type="entry name" value="nitrilase"/>
    <property type="match status" value="1"/>
</dbReference>
<dbReference type="Proteomes" id="UP000321353">
    <property type="component" value="Chromosome"/>
</dbReference>
<dbReference type="InterPro" id="IPR006311">
    <property type="entry name" value="TAT_signal"/>
</dbReference>
<dbReference type="InterPro" id="IPR036526">
    <property type="entry name" value="C-N_Hydrolase_sf"/>
</dbReference>
<reference evidence="3 4" key="1">
    <citation type="submission" date="2019-02" db="EMBL/GenBank/DDBJ databases">
        <title>Planctomycetal bacteria perform biofilm scaping via a novel small molecule.</title>
        <authorList>
            <person name="Jeske O."/>
            <person name="Boedeker C."/>
            <person name="Wiegand S."/>
            <person name="Breitling P."/>
            <person name="Kallscheuer N."/>
            <person name="Jogler M."/>
            <person name="Rohde M."/>
            <person name="Petersen J."/>
            <person name="Medema M.H."/>
            <person name="Surup F."/>
            <person name="Jogler C."/>
        </authorList>
    </citation>
    <scope>NUCLEOTIDE SEQUENCE [LARGE SCALE GENOMIC DNA]</scope>
    <source>
        <strain evidence="3 4">Mal15</strain>
    </source>
</reference>
<accession>A0A5B9MDN9</accession>
<protein>
    <submittedName>
        <fullName evidence="3">(R)-stereoselective amidase</fullName>
        <ecNumber evidence="3">3.5.1.100</ecNumber>
    </submittedName>
</protein>
<dbReference type="AlphaFoldDB" id="A0A5B9MDN9"/>
<dbReference type="Gene3D" id="3.60.110.10">
    <property type="entry name" value="Carbon-nitrogen hydrolase"/>
    <property type="match status" value="1"/>
</dbReference>
<dbReference type="InterPro" id="IPR003010">
    <property type="entry name" value="C-N_Hydrolase"/>
</dbReference>
<dbReference type="EC" id="3.5.1.100" evidence="3"/>
<evidence type="ECO:0000256" key="1">
    <source>
        <dbReference type="ARBA" id="ARBA00022801"/>
    </source>
</evidence>
<sequence>MSDRRHFLKLVGTTGGLVAGQAMIRAGGPENHSTESKSNPSASANFLRVALMQAIPAGNDQERNLQIAESFCRQAADRGSDILLMPEMWNIGYRGFTDFDQQTVSAWRQQATPVDGAWVGRLRELAKELDLAIAATYLQRYHPHPRNAVSLIDRHGEIVLTYGKVHTCDFAFEAALTPGTEWQVVDLDTKHGSVCVGAMICFDREFPESARSLMLAGAEVVLTPNACLLDSLRLAQFQVRAYENSTAMVMTNYPAPQNNGCSVAFDAAGTQIVKAGEAQGLHYADIDLASLRFYRERSLWGNAWRRPHRYDVLTQAADRGVFQREDAFGNPFEPSSR</sequence>
<dbReference type="PROSITE" id="PS51318">
    <property type="entry name" value="TAT"/>
    <property type="match status" value="1"/>
</dbReference>
<dbReference type="Pfam" id="PF00795">
    <property type="entry name" value="CN_hydrolase"/>
    <property type="match status" value="1"/>
</dbReference>
<keyword evidence="4" id="KW-1185">Reference proteome</keyword>
<dbReference type="PANTHER" id="PTHR43674:SF16">
    <property type="entry name" value="CARBON-NITROGEN FAMILY, PUTATIVE (AFU_ORTHOLOGUE AFUA_5G02350)-RELATED"/>
    <property type="match status" value="1"/>
</dbReference>
<dbReference type="PROSITE" id="PS50263">
    <property type="entry name" value="CN_HYDROLASE"/>
    <property type="match status" value="1"/>
</dbReference>
<dbReference type="KEGG" id="smam:Mal15_29710"/>
<evidence type="ECO:0000313" key="4">
    <source>
        <dbReference type="Proteomes" id="UP000321353"/>
    </source>
</evidence>
<evidence type="ECO:0000313" key="3">
    <source>
        <dbReference type="EMBL" id="QEF98913.1"/>
    </source>
</evidence>
<feature type="domain" description="CN hydrolase" evidence="2">
    <location>
        <begin position="47"/>
        <end position="288"/>
    </location>
</feature>
<evidence type="ECO:0000259" key="2">
    <source>
        <dbReference type="PROSITE" id="PS50263"/>
    </source>
</evidence>
<dbReference type="InterPro" id="IPR050345">
    <property type="entry name" value="Aliph_Amidase/BUP"/>
</dbReference>
<dbReference type="SUPFAM" id="SSF56317">
    <property type="entry name" value="Carbon-nitrogen hydrolase"/>
    <property type="match status" value="1"/>
</dbReference>
<gene>
    <name evidence="3" type="primary">ramA_2</name>
    <name evidence="3" type="ORF">Mal15_29710</name>
</gene>
<dbReference type="GO" id="GO:0016811">
    <property type="term" value="F:hydrolase activity, acting on carbon-nitrogen (but not peptide) bonds, in linear amides"/>
    <property type="evidence" value="ECO:0007669"/>
    <property type="project" value="TreeGrafter"/>
</dbReference>